<dbReference type="RefSeq" id="WP_307482535.1">
    <property type="nucleotide sequence ID" value="NZ_JAUTBF010000001.1"/>
</dbReference>
<proteinExistence type="predicted"/>
<protein>
    <submittedName>
        <fullName evidence="1">Uncharacterized protein</fullName>
    </submittedName>
</protein>
<sequence length="54" mass="5576">MVMLVLVVTVLAVWATASLAAGIGLGRVMARTDAERVNVDRSSASSRHLTPAGP</sequence>
<reference evidence="1 2" key="1">
    <citation type="submission" date="2023-07" db="EMBL/GenBank/DDBJ databases">
        <title>Functional and genomic diversity of the sorghum phyllosphere microbiome.</title>
        <authorList>
            <person name="Shade A."/>
        </authorList>
    </citation>
    <scope>NUCLEOTIDE SEQUENCE [LARGE SCALE GENOMIC DNA]</scope>
    <source>
        <strain evidence="1 2">SORGH_AS_1207</strain>
    </source>
</reference>
<gene>
    <name evidence="1" type="ORF">QE412_001814</name>
</gene>
<evidence type="ECO:0000313" key="2">
    <source>
        <dbReference type="Proteomes" id="UP001226691"/>
    </source>
</evidence>
<evidence type="ECO:0000313" key="1">
    <source>
        <dbReference type="EMBL" id="MDQ1123241.1"/>
    </source>
</evidence>
<comment type="caution">
    <text evidence="1">The sequence shown here is derived from an EMBL/GenBank/DDBJ whole genome shotgun (WGS) entry which is preliminary data.</text>
</comment>
<dbReference type="EMBL" id="JAUTBF010000001">
    <property type="protein sequence ID" value="MDQ1123241.1"/>
    <property type="molecule type" value="Genomic_DNA"/>
</dbReference>
<organism evidence="1 2">
    <name type="scientific">Microbacterium trichothecenolyticum</name>
    <name type="common">Aureobacterium trichothecenolyticum</name>
    <dbReference type="NCBI Taxonomy" id="69370"/>
    <lineage>
        <taxon>Bacteria</taxon>
        <taxon>Bacillati</taxon>
        <taxon>Actinomycetota</taxon>
        <taxon>Actinomycetes</taxon>
        <taxon>Micrococcales</taxon>
        <taxon>Microbacteriaceae</taxon>
        <taxon>Microbacterium</taxon>
    </lineage>
</organism>
<accession>A0ABU0TUA0</accession>
<name>A0ABU0TUA0_MICTR</name>
<keyword evidence="2" id="KW-1185">Reference proteome</keyword>
<dbReference type="Proteomes" id="UP001226691">
    <property type="component" value="Unassembled WGS sequence"/>
</dbReference>